<sequence length="403" mass="46815">MIRLLAIRKNISLDVREKFALNPKKVDEGLNALHNIFDEVVILNTCNRTEIYFNSSYDESDEETLKKIFGALNWEYKLADNCIVLNEEKTIRHLMDVACGFHSRIFGEDQILGQIKNSYAKALELKTVKNTLKKLFEMTISCGKEFRTESKLYEIPVSSASIAVNEAIKSNSKRFMIIGYGEVGKLVSRYILSNDFESLIIGVRDISKINDIYDSRVLAMKYEEARKNIDNVDCIITCTSAPHLMIEKIHIKERKNPLFIFDLSVPRDVEESIKEIENVYLYDIDDVSSIDDKNKEIRKEIMISNKYIIDKSIDKFNEWKKQRKISPYIKEIKEERDKVILDRVNSFSHKCKSEEDIKLANTLIKSATDVYINRAIEVLKDEALKGSEEECLKILKRIFMEMK</sequence>
<keyword evidence="5 8" id="KW-0560">Oxidoreductase</keyword>
<evidence type="ECO:0000256" key="3">
    <source>
        <dbReference type="ARBA" id="ARBA00012970"/>
    </source>
</evidence>
<evidence type="ECO:0000256" key="6">
    <source>
        <dbReference type="ARBA" id="ARBA00023244"/>
    </source>
</evidence>
<keyword evidence="4 8" id="KW-0521">NADP</keyword>
<feature type="domain" description="Quinate/shikimate 5-dehydrogenase/glutamyl-tRNA reductase" evidence="11">
    <location>
        <begin position="169"/>
        <end position="290"/>
    </location>
</feature>
<comment type="pathway">
    <text evidence="1 8 9">Porphyrin-containing compound metabolism; protoporphyrin-IX biosynthesis; 5-aminolevulinate from L-glutamyl-tRNA(Glu): step 1/2.</text>
</comment>
<dbReference type="Gene3D" id="3.40.50.720">
    <property type="entry name" value="NAD(P)-binding Rossmann-like Domain"/>
    <property type="match status" value="1"/>
</dbReference>
<dbReference type="HAMAP" id="MF_00087">
    <property type="entry name" value="Glu_tRNA_reductase"/>
    <property type="match status" value="1"/>
</dbReference>
<comment type="miscellaneous">
    <text evidence="8">During catalysis, the active site Cys acts as a nucleophile attacking the alpha-carbonyl group of tRNA-bound glutamate with the formation of a thioester intermediate between enzyme and glutamate, and the concomitant release of tRNA(Glu). The thioester intermediate is finally reduced by direct hydride transfer from NADPH, to form the product GSA.</text>
</comment>
<evidence type="ECO:0000256" key="2">
    <source>
        <dbReference type="ARBA" id="ARBA00005916"/>
    </source>
</evidence>
<dbReference type="SUPFAM" id="SSF51735">
    <property type="entry name" value="NAD(P)-binding Rossmann-fold domains"/>
    <property type="match status" value="1"/>
</dbReference>
<dbReference type="Pfam" id="PF05201">
    <property type="entry name" value="GlutR_N"/>
    <property type="match status" value="1"/>
</dbReference>
<dbReference type="InterPro" id="IPR006151">
    <property type="entry name" value="Shikm_DH/Glu-tRNA_Rdtase"/>
</dbReference>
<dbReference type="Gene3D" id="3.30.460.30">
    <property type="entry name" value="Glutamyl-tRNA reductase, N-terminal domain"/>
    <property type="match status" value="1"/>
</dbReference>
<keyword evidence="14" id="KW-1185">Reference proteome</keyword>
<protein>
    <recommendedName>
        <fullName evidence="3 8">Glutamyl-tRNA reductase</fullName>
        <shortName evidence="8">GluTR</shortName>
        <ecNumber evidence="3 8">1.2.1.70</ecNumber>
    </recommendedName>
</protein>
<evidence type="ECO:0000256" key="1">
    <source>
        <dbReference type="ARBA" id="ARBA00005059"/>
    </source>
</evidence>
<dbReference type="InterPro" id="IPR036343">
    <property type="entry name" value="GluRdtase_N_sf"/>
</dbReference>
<dbReference type="EMBL" id="JACOOO010000016">
    <property type="protein sequence ID" value="MBC5629141.1"/>
    <property type="molecule type" value="Genomic_DNA"/>
</dbReference>
<dbReference type="PANTHER" id="PTHR43013:SF1">
    <property type="entry name" value="GLUTAMYL-TRNA REDUCTASE"/>
    <property type="match status" value="1"/>
</dbReference>
<evidence type="ECO:0000313" key="14">
    <source>
        <dbReference type="Proteomes" id="UP000596929"/>
    </source>
</evidence>
<comment type="caution">
    <text evidence="13">The sequence shown here is derived from an EMBL/GenBank/DDBJ whole genome shotgun (WGS) entry which is preliminary data.</text>
</comment>
<dbReference type="PIRSF" id="PIRSF000445">
    <property type="entry name" value="4pyrrol_synth_GluRdtase"/>
    <property type="match status" value="1"/>
</dbReference>
<dbReference type="Pfam" id="PF01488">
    <property type="entry name" value="Shikimate_DH"/>
    <property type="match status" value="1"/>
</dbReference>
<evidence type="ECO:0000256" key="7">
    <source>
        <dbReference type="ARBA" id="ARBA00047464"/>
    </source>
</evidence>
<dbReference type="GO" id="GO:0008883">
    <property type="term" value="F:glutamyl-tRNA reductase activity"/>
    <property type="evidence" value="ECO:0007669"/>
    <property type="project" value="UniProtKB-EC"/>
</dbReference>
<dbReference type="SUPFAM" id="SSF69742">
    <property type="entry name" value="Glutamyl tRNA-reductase catalytic, N-terminal domain"/>
    <property type="match status" value="1"/>
</dbReference>
<dbReference type="Proteomes" id="UP000596929">
    <property type="component" value="Unassembled WGS sequence"/>
</dbReference>
<accession>A0ABR7DCL9</accession>
<feature type="binding site" evidence="8">
    <location>
        <position position="114"/>
    </location>
    <ligand>
        <name>substrate</name>
    </ligand>
</feature>
<evidence type="ECO:0000256" key="9">
    <source>
        <dbReference type="RuleBase" id="RU000584"/>
    </source>
</evidence>
<dbReference type="PROSITE" id="PS00747">
    <property type="entry name" value="GLUTR"/>
    <property type="match status" value="1"/>
</dbReference>
<feature type="binding site" evidence="8">
    <location>
        <position position="103"/>
    </location>
    <ligand>
        <name>substrate</name>
    </ligand>
</feature>
<evidence type="ECO:0000259" key="11">
    <source>
        <dbReference type="Pfam" id="PF01488"/>
    </source>
</evidence>
<dbReference type="InterPro" id="IPR018214">
    <property type="entry name" value="GluRdtase_CS"/>
</dbReference>
<evidence type="ECO:0000259" key="12">
    <source>
        <dbReference type="Pfam" id="PF05201"/>
    </source>
</evidence>
<evidence type="ECO:0000256" key="4">
    <source>
        <dbReference type="ARBA" id="ARBA00022857"/>
    </source>
</evidence>
<feature type="domain" description="Glutamyl-tRNA reductase N-terminal" evidence="12">
    <location>
        <begin position="9"/>
        <end position="149"/>
    </location>
</feature>
<dbReference type="InterPro" id="IPR015896">
    <property type="entry name" value="4pyrrol_synth_GluRdtase_dimer"/>
</dbReference>
<proteinExistence type="inferred from homology"/>
<evidence type="ECO:0000256" key="5">
    <source>
        <dbReference type="ARBA" id="ARBA00023002"/>
    </source>
</evidence>
<feature type="binding site" evidence="8">
    <location>
        <begin position="179"/>
        <end position="184"/>
    </location>
    <ligand>
        <name>NADP(+)</name>
        <dbReference type="ChEBI" id="CHEBI:58349"/>
    </ligand>
</feature>
<evidence type="ECO:0000256" key="8">
    <source>
        <dbReference type="HAMAP-Rule" id="MF_00087"/>
    </source>
</evidence>
<feature type="binding site" evidence="8">
    <location>
        <begin position="108"/>
        <end position="110"/>
    </location>
    <ligand>
        <name>substrate</name>
    </ligand>
</feature>
<comment type="domain">
    <text evidence="8">Possesses an unusual extended V-shaped dimeric structure with each monomer consisting of three distinct domains arranged along a curved 'spinal' alpha-helix. The N-terminal catalytic domain specifically recognizes the glutamate moiety of the substrate. The second domain is the NADPH-binding domain, and the third C-terminal domain is responsible for dimerization.</text>
</comment>
<reference evidence="13 14" key="1">
    <citation type="submission" date="2020-08" db="EMBL/GenBank/DDBJ databases">
        <title>Genome public.</title>
        <authorList>
            <person name="Liu C."/>
            <person name="Sun Q."/>
        </authorList>
    </citation>
    <scope>NUCLEOTIDE SEQUENCE [LARGE SCALE GENOMIC DNA]</scope>
    <source>
        <strain evidence="13 14">NSJ-6</strain>
    </source>
</reference>
<keyword evidence="6 8" id="KW-0627">Porphyrin biosynthesis</keyword>
<gene>
    <name evidence="8" type="primary">hemA</name>
    <name evidence="13" type="ORF">H8S20_09575</name>
</gene>
<dbReference type="InterPro" id="IPR036291">
    <property type="entry name" value="NAD(P)-bd_dom_sf"/>
</dbReference>
<dbReference type="Pfam" id="PF00745">
    <property type="entry name" value="GlutR_dimer"/>
    <property type="match status" value="1"/>
</dbReference>
<comment type="catalytic activity">
    <reaction evidence="7 8 9">
        <text>(S)-4-amino-5-oxopentanoate + tRNA(Glu) + NADP(+) = L-glutamyl-tRNA(Glu) + NADPH + H(+)</text>
        <dbReference type="Rhea" id="RHEA:12344"/>
        <dbReference type="Rhea" id="RHEA-COMP:9663"/>
        <dbReference type="Rhea" id="RHEA-COMP:9680"/>
        <dbReference type="ChEBI" id="CHEBI:15378"/>
        <dbReference type="ChEBI" id="CHEBI:57501"/>
        <dbReference type="ChEBI" id="CHEBI:57783"/>
        <dbReference type="ChEBI" id="CHEBI:58349"/>
        <dbReference type="ChEBI" id="CHEBI:78442"/>
        <dbReference type="ChEBI" id="CHEBI:78520"/>
        <dbReference type="EC" id="1.2.1.70"/>
    </reaction>
</comment>
<evidence type="ECO:0000259" key="10">
    <source>
        <dbReference type="Pfam" id="PF00745"/>
    </source>
</evidence>
<dbReference type="EC" id="1.2.1.70" evidence="3 8"/>
<feature type="site" description="Important for activity" evidence="8">
    <location>
        <position position="93"/>
    </location>
</feature>
<feature type="binding site" evidence="8">
    <location>
        <begin position="45"/>
        <end position="48"/>
    </location>
    <ligand>
        <name>substrate</name>
    </ligand>
</feature>
<evidence type="ECO:0000313" key="13">
    <source>
        <dbReference type="EMBL" id="MBC5629141.1"/>
    </source>
</evidence>
<dbReference type="InterPro" id="IPR015895">
    <property type="entry name" value="4pyrrol_synth_GluRdtase_N"/>
</dbReference>
<dbReference type="PANTHER" id="PTHR43013">
    <property type="entry name" value="GLUTAMYL-TRNA REDUCTASE"/>
    <property type="match status" value="1"/>
</dbReference>
<comment type="function">
    <text evidence="8">Catalyzes the NADPH-dependent reduction of glutamyl-tRNA(Glu) to glutamate 1-semialdehyde (GSA).</text>
</comment>
<dbReference type="InterPro" id="IPR000343">
    <property type="entry name" value="4pyrrol_synth_GluRdtase"/>
</dbReference>
<organism evidence="13 14">
    <name type="scientific">Clostridium hominis</name>
    <dbReference type="NCBI Taxonomy" id="2763036"/>
    <lineage>
        <taxon>Bacteria</taxon>
        <taxon>Bacillati</taxon>
        <taxon>Bacillota</taxon>
        <taxon>Clostridia</taxon>
        <taxon>Eubacteriales</taxon>
        <taxon>Clostridiaceae</taxon>
        <taxon>Clostridium</taxon>
    </lineage>
</organism>
<comment type="subunit">
    <text evidence="8">Homodimer.</text>
</comment>
<name>A0ABR7DCL9_9CLOT</name>
<feature type="active site" description="Nucleophile" evidence="8">
    <location>
        <position position="46"/>
    </location>
</feature>
<feature type="domain" description="Tetrapyrrole biosynthesis glutamyl-tRNA reductase dimerisation" evidence="10">
    <location>
        <begin position="307"/>
        <end position="399"/>
    </location>
</feature>
<comment type="similarity">
    <text evidence="2 8 9">Belongs to the glutamyl-tRNA reductase family.</text>
</comment>
<dbReference type="NCBIfam" id="TIGR01035">
    <property type="entry name" value="hemA"/>
    <property type="match status" value="1"/>
</dbReference>
<dbReference type="RefSeq" id="WP_186859970.1">
    <property type="nucleotide sequence ID" value="NZ_JACOOO010000016.1"/>
</dbReference>